<evidence type="ECO:0000256" key="1">
    <source>
        <dbReference type="ARBA" id="ARBA00008324"/>
    </source>
</evidence>
<evidence type="ECO:0000256" key="3">
    <source>
        <dbReference type="SAM" id="MobiDB-lite"/>
    </source>
</evidence>
<dbReference type="OrthoDB" id="4528430at2"/>
<evidence type="ECO:0000259" key="4">
    <source>
        <dbReference type="Pfam" id="PF03061"/>
    </source>
</evidence>
<name>A0A1S1PLW0_9ACTN</name>
<gene>
    <name evidence="5" type="ORF">BBK14_25690</name>
</gene>
<dbReference type="Gene3D" id="3.10.129.10">
    <property type="entry name" value="Hotdog Thioesterase"/>
    <property type="match status" value="1"/>
</dbReference>
<keyword evidence="2" id="KW-0378">Hydrolase</keyword>
<reference evidence="6" key="1">
    <citation type="submission" date="2016-07" db="EMBL/GenBank/DDBJ databases">
        <title>Frankia sp. NRRL B-16219 Genome sequencing.</title>
        <authorList>
            <person name="Ghodhbane-Gtari F."/>
            <person name="Swanson E."/>
            <person name="Gueddou A."/>
            <person name="Louati M."/>
            <person name="Nouioui I."/>
            <person name="Hezbri K."/>
            <person name="Abebe-Akele F."/>
            <person name="Simpson S."/>
            <person name="Morris K."/>
            <person name="Thomas K."/>
            <person name="Gtari M."/>
            <person name="Tisa L.S."/>
        </authorList>
    </citation>
    <scope>NUCLEOTIDE SEQUENCE [LARGE SCALE GENOMIC DNA]</scope>
    <source>
        <strain evidence="6">NRRL B-16219</strain>
    </source>
</reference>
<dbReference type="SUPFAM" id="SSF54637">
    <property type="entry name" value="Thioesterase/thiol ester dehydrase-isomerase"/>
    <property type="match status" value="1"/>
</dbReference>
<dbReference type="RefSeq" id="WP_071066216.1">
    <property type="nucleotide sequence ID" value="NZ_MAXA01000248.1"/>
</dbReference>
<dbReference type="PANTHER" id="PTHR21660:SF1">
    <property type="entry name" value="ACYL-COENZYME A THIOESTERASE 13"/>
    <property type="match status" value="1"/>
</dbReference>
<dbReference type="PANTHER" id="PTHR21660">
    <property type="entry name" value="THIOESTERASE SUPERFAMILY MEMBER-RELATED"/>
    <property type="match status" value="1"/>
</dbReference>
<dbReference type="InterPro" id="IPR039298">
    <property type="entry name" value="ACOT13"/>
</dbReference>
<dbReference type="InterPro" id="IPR006683">
    <property type="entry name" value="Thioestr_dom"/>
</dbReference>
<dbReference type="Proteomes" id="UP000179769">
    <property type="component" value="Unassembled WGS sequence"/>
</dbReference>
<dbReference type="GO" id="GO:0047617">
    <property type="term" value="F:fatty acyl-CoA hydrolase activity"/>
    <property type="evidence" value="ECO:0007669"/>
    <property type="project" value="InterPro"/>
</dbReference>
<comment type="similarity">
    <text evidence="1">Belongs to the thioesterase PaaI family.</text>
</comment>
<comment type="caution">
    <text evidence="5">The sequence shown here is derived from an EMBL/GenBank/DDBJ whole genome shotgun (WGS) entry which is preliminary data.</text>
</comment>
<keyword evidence="6" id="KW-1185">Reference proteome</keyword>
<sequence length="197" mass="20354">MNTVGNGGNHGNVDDVRHIVMELGLGFSVDGGVATGHADVFAELCVPGTTALRTSVLATWADIVTGTLALNLTAPRPALTLDLDVHVVEPAEIGDTISLEARTVKAGRTVVVCETQFHNKTSGTLTAVCHTSFVTPRTPITSSPTAPWPDYPRGPSGCRFPSPSGSAASLWLPAPSRCPTGPTASTWAAPSRAASSR</sequence>
<protein>
    <recommendedName>
        <fullName evidence="4">Thioesterase domain-containing protein</fullName>
    </recommendedName>
</protein>
<feature type="domain" description="Thioesterase" evidence="4">
    <location>
        <begin position="56"/>
        <end position="124"/>
    </location>
</feature>
<feature type="compositionally biased region" description="Polar residues" evidence="3">
    <location>
        <begin position="182"/>
        <end position="197"/>
    </location>
</feature>
<proteinExistence type="inferred from homology"/>
<feature type="region of interest" description="Disordered" evidence="3">
    <location>
        <begin position="139"/>
        <end position="197"/>
    </location>
</feature>
<dbReference type="EMBL" id="MAXA01000248">
    <property type="protein sequence ID" value="OHV22247.1"/>
    <property type="molecule type" value="Genomic_DNA"/>
</dbReference>
<evidence type="ECO:0000313" key="6">
    <source>
        <dbReference type="Proteomes" id="UP000179769"/>
    </source>
</evidence>
<dbReference type="AlphaFoldDB" id="A0A1S1PLW0"/>
<evidence type="ECO:0000313" key="5">
    <source>
        <dbReference type="EMBL" id="OHV22247.1"/>
    </source>
</evidence>
<accession>A0A1S1PLW0</accession>
<organism evidence="5 6">
    <name type="scientific">Parafrankia soli</name>
    <dbReference type="NCBI Taxonomy" id="2599596"/>
    <lineage>
        <taxon>Bacteria</taxon>
        <taxon>Bacillati</taxon>
        <taxon>Actinomycetota</taxon>
        <taxon>Actinomycetes</taxon>
        <taxon>Frankiales</taxon>
        <taxon>Frankiaceae</taxon>
        <taxon>Parafrankia</taxon>
    </lineage>
</organism>
<dbReference type="Pfam" id="PF03061">
    <property type="entry name" value="4HBT"/>
    <property type="match status" value="1"/>
</dbReference>
<dbReference type="InterPro" id="IPR029069">
    <property type="entry name" value="HotDog_dom_sf"/>
</dbReference>
<evidence type="ECO:0000256" key="2">
    <source>
        <dbReference type="ARBA" id="ARBA00022801"/>
    </source>
</evidence>